<organism evidence="3">
    <name type="scientific">Soboliphyme baturini</name>
    <dbReference type="NCBI Taxonomy" id="241478"/>
    <lineage>
        <taxon>Eukaryota</taxon>
        <taxon>Metazoa</taxon>
        <taxon>Ecdysozoa</taxon>
        <taxon>Nematoda</taxon>
        <taxon>Enoplea</taxon>
        <taxon>Dorylaimia</taxon>
        <taxon>Dioctophymatida</taxon>
        <taxon>Dioctophymatoidea</taxon>
        <taxon>Soboliphymatidae</taxon>
        <taxon>Soboliphyme</taxon>
    </lineage>
</organism>
<proteinExistence type="predicted"/>
<sequence length="74" mass="8006">MPFARQARLYAATPRCLPLYGTRVAVGSDWSHGRSAVDSCQPPLIDSLRHPGHRPCRGAVPSALCSDNPFDAKC</sequence>
<evidence type="ECO:0000313" key="2">
    <source>
        <dbReference type="Proteomes" id="UP000270296"/>
    </source>
</evidence>
<evidence type="ECO:0000313" key="1">
    <source>
        <dbReference type="EMBL" id="VDO92873.1"/>
    </source>
</evidence>
<protein>
    <submittedName>
        <fullName evidence="1 3">Uncharacterized protein</fullName>
    </submittedName>
</protein>
<dbReference type="WBParaSite" id="SBAD_0000103301-mRNA-1">
    <property type="protein sequence ID" value="SBAD_0000103301-mRNA-1"/>
    <property type="gene ID" value="SBAD_0000103301"/>
</dbReference>
<accession>A0A183IBK7</accession>
<dbReference type="AlphaFoldDB" id="A0A183IBK7"/>
<gene>
    <name evidence="1" type="ORF">SBAD_LOCUS1001</name>
</gene>
<dbReference type="EMBL" id="UZAM01006679">
    <property type="protein sequence ID" value="VDO92873.1"/>
    <property type="molecule type" value="Genomic_DNA"/>
</dbReference>
<reference evidence="1 2" key="2">
    <citation type="submission" date="2018-11" db="EMBL/GenBank/DDBJ databases">
        <authorList>
            <consortium name="Pathogen Informatics"/>
        </authorList>
    </citation>
    <scope>NUCLEOTIDE SEQUENCE [LARGE SCALE GENOMIC DNA]</scope>
</reference>
<reference evidence="3" key="1">
    <citation type="submission" date="2016-06" db="UniProtKB">
        <authorList>
            <consortium name="WormBaseParasite"/>
        </authorList>
    </citation>
    <scope>IDENTIFICATION</scope>
</reference>
<dbReference type="Proteomes" id="UP000270296">
    <property type="component" value="Unassembled WGS sequence"/>
</dbReference>
<evidence type="ECO:0000313" key="3">
    <source>
        <dbReference type="WBParaSite" id="SBAD_0000103301-mRNA-1"/>
    </source>
</evidence>
<name>A0A183IBK7_9BILA</name>
<keyword evidence="2" id="KW-1185">Reference proteome</keyword>